<proteinExistence type="predicted"/>
<dbReference type="Pfam" id="PF18305">
    <property type="entry name" value="DNA_pol_A_exoN"/>
    <property type="match status" value="1"/>
</dbReference>
<dbReference type="AlphaFoldDB" id="A0A516Q5P1"/>
<organism evidence="2 3">
    <name type="scientific">Microlunatus elymi</name>
    <dbReference type="NCBI Taxonomy" id="2596828"/>
    <lineage>
        <taxon>Bacteria</taxon>
        <taxon>Bacillati</taxon>
        <taxon>Actinomycetota</taxon>
        <taxon>Actinomycetes</taxon>
        <taxon>Propionibacteriales</taxon>
        <taxon>Propionibacteriaceae</taxon>
        <taxon>Microlunatus</taxon>
    </lineage>
</organism>
<accession>A0A516Q5P1</accession>
<evidence type="ECO:0000313" key="3">
    <source>
        <dbReference type="Proteomes" id="UP000319263"/>
    </source>
</evidence>
<sequence>MNEPSEGLGEVIGEMAGLRTAINALAGGSGPVAIDAERAHGFRYSQRAYLIQLRRHDAGTFLIDPVALAEAAAADGISHGEAAGTRTRSSRTRPLADLSNLAEAIEDAEWDIHAANQDLPCLAEVNLIPQRLFDTELAGRLLGYPRVNLGTLIEEVFSVRLLKEHSAADWSTRPLPREWLNYAALDVELLVELRDALAEQLVRAGKDEWARQEFAWLAAGAGRPAAVRPDPWRRTSGIHKIRSRRGLAIVAELWHSRDQIARRTDNAPGRILPDSAITELAAIRNPSASSLREVPGFNRRAAARYRANWVAALERALALSERELPALHRHASGPPQQARLWAGKDPVAAARLYRVRDALADKAEELNLPAENLLTPDYLRRLTWRPPTELTERSVNDLLGGFGARPWQREIVVPLITPLLVDA</sequence>
<dbReference type="SUPFAM" id="SSF47819">
    <property type="entry name" value="HRDC-like"/>
    <property type="match status" value="1"/>
</dbReference>
<dbReference type="EMBL" id="CP041692">
    <property type="protein sequence ID" value="QDP98770.1"/>
    <property type="molecule type" value="Genomic_DNA"/>
</dbReference>
<keyword evidence="3" id="KW-1185">Reference proteome</keyword>
<dbReference type="GO" id="GO:0003676">
    <property type="term" value="F:nucleic acid binding"/>
    <property type="evidence" value="ECO:0007669"/>
    <property type="project" value="InterPro"/>
</dbReference>
<evidence type="ECO:0000313" key="2">
    <source>
        <dbReference type="EMBL" id="QDP98770.1"/>
    </source>
</evidence>
<dbReference type="Proteomes" id="UP000319263">
    <property type="component" value="Chromosome"/>
</dbReference>
<name>A0A516Q5P1_9ACTN</name>
<dbReference type="InterPro" id="IPR002121">
    <property type="entry name" value="HRDC_dom"/>
</dbReference>
<protein>
    <submittedName>
        <fullName evidence="2">Ribonuclease D</fullName>
    </submittedName>
</protein>
<dbReference type="GO" id="GO:0006139">
    <property type="term" value="P:nucleobase-containing compound metabolic process"/>
    <property type="evidence" value="ECO:0007669"/>
    <property type="project" value="InterPro"/>
</dbReference>
<dbReference type="SMART" id="SM00474">
    <property type="entry name" value="35EXOc"/>
    <property type="match status" value="1"/>
</dbReference>
<dbReference type="Gene3D" id="3.30.420.10">
    <property type="entry name" value="Ribonuclease H-like superfamily/Ribonuclease H"/>
    <property type="match status" value="1"/>
</dbReference>
<dbReference type="Pfam" id="PF00570">
    <property type="entry name" value="HRDC"/>
    <property type="match status" value="1"/>
</dbReference>
<dbReference type="InterPro" id="IPR010997">
    <property type="entry name" value="HRDC-like_sf"/>
</dbReference>
<dbReference type="CDD" id="cd06142">
    <property type="entry name" value="RNaseD_exo"/>
    <property type="match status" value="1"/>
</dbReference>
<dbReference type="SMART" id="SM00341">
    <property type="entry name" value="HRDC"/>
    <property type="match status" value="1"/>
</dbReference>
<dbReference type="GO" id="GO:0000166">
    <property type="term" value="F:nucleotide binding"/>
    <property type="evidence" value="ECO:0007669"/>
    <property type="project" value="InterPro"/>
</dbReference>
<feature type="domain" description="HRDC" evidence="1">
    <location>
        <begin position="243"/>
        <end position="323"/>
    </location>
</feature>
<dbReference type="OrthoDB" id="144122at2"/>
<dbReference type="PANTHER" id="PTHR47649:SF1">
    <property type="entry name" value="RIBONUCLEASE D"/>
    <property type="match status" value="1"/>
</dbReference>
<dbReference type="Pfam" id="PF01612">
    <property type="entry name" value="DNA_pol_A_exo1"/>
    <property type="match status" value="1"/>
</dbReference>
<dbReference type="InterPro" id="IPR051086">
    <property type="entry name" value="RNase_D-like"/>
</dbReference>
<dbReference type="KEGG" id="mik:FOE78_12595"/>
<dbReference type="GO" id="GO:0008408">
    <property type="term" value="F:3'-5' exonuclease activity"/>
    <property type="evidence" value="ECO:0007669"/>
    <property type="project" value="InterPro"/>
</dbReference>
<gene>
    <name evidence="2" type="ORF">FOE78_12595</name>
</gene>
<dbReference type="SUPFAM" id="SSF53098">
    <property type="entry name" value="Ribonuclease H-like"/>
    <property type="match status" value="1"/>
</dbReference>
<dbReference type="InterPro" id="IPR044876">
    <property type="entry name" value="HRDC_dom_sf"/>
</dbReference>
<dbReference type="InterPro" id="IPR012337">
    <property type="entry name" value="RNaseH-like_sf"/>
</dbReference>
<dbReference type="InterPro" id="IPR002562">
    <property type="entry name" value="3'-5'_exonuclease_dom"/>
</dbReference>
<dbReference type="InterPro" id="IPR041605">
    <property type="entry name" value="Exo_C"/>
</dbReference>
<dbReference type="PANTHER" id="PTHR47649">
    <property type="entry name" value="RIBONUCLEASE D"/>
    <property type="match status" value="1"/>
</dbReference>
<reference evidence="2 3" key="1">
    <citation type="submission" date="2019-07" db="EMBL/GenBank/DDBJ databases">
        <title>Microlunatus dokdonensis sp. nov. isolated from the rhizospheric soil of the wild plant Elymus tsukushiensis.</title>
        <authorList>
            <person name="Ghim S.-Y."/>
            <person name="Hwang Y.-J."/>
            <person name="Son J.-S."/>
            <person name="Shin J.-H."/>
        </authorList>
    </citation>
    <scope>NUCLEOTIDE SEQUENCE [LARGE SCALE GENOMIC DNA]</scope>
    <source>
        <strain evidence="2 3">KUDC0627</strain>
    </source>
</reference>
<dbReference type="PROSITE" id="PS50967">
    <property type="entry name" value="HRDC"/>
    <property type="match status" value="1"/>
</dbReference>
<evidence type="ECO:0000259" key="1">
    <source>
        <dbReference type="PROSITE" id="PS50967"/>
    </source>
</evidence>
<dbReference type="Gene3D" id="1.10.150.80">
    <property type="entry name" value="HRDC domain"/>
    <property type="match status" value="2"/>
</dbReference>
<dbReference type="InterPro" id="IPR036397">
    <property type="entry name" value="RNaseH_sf"/>
</dbReference>